<feature type="region of interest" description="Disordered" evidence="2">
    <location>
        <begin position="982"/>
        <end position="1001"/>
    </location>
</feature>
<dbReference type="NCBIfam" id="TIGR01760">
    <property type="entry name" value="tape_meas_TP901"/>
    <property type="match status" value="1"/>
</dbReference>
<organism evidence="4 5">
    <name type="scientific">Odoribacter splanchnicus</name>
    <dbReference type="NCBI Taxonomy" id="28118"/>
    <lineage>
        <taxon>Bacteria</taxon>
        <taxon>Pseudomonadati</taxon>
        <taxon>Bacteroidota</taxon>
        <taxon>Bacteroidia</taxon>
        <taxon>Bacteroidales</taxon>
        <taxon>Odoribacteraceae</taxon>
        <taxon>Odoribacter</taxon>
    </lineage>
</organism>
<name>A0AAW6FPG4_9BACT</name>
<evidence type="ECO:0000256" key="2">
    <source>
        <dbReference type="SAM" id="MobiDB-lite"/>
    </source>
</evidence>
<feature type="coiled-coil region" evidence="1">
    <location>
        <begin position="22"/>
        <end position="75"/>
    </location>
</feature>
<accession>A0AAW6FPG4</accession>
<evidence type="ECO:0000256" key="1">
    <source>
        <dbReference type="SAM" id="Coils"/>
    </source>
</evidence>
<dbReference type="RefSeq" id="WP_195203678.1">
    <property type="nucleotide sequence ID" value="NZ_JADMUD010000015.1"/>
</dbReference>
<reference evidence="4" key="1">
    <citation type="submission" date="2023-01" db="EMBL/GenBank/DDBJ databases">
        <title>Human gut microbiome strain richness.</title>
        <authorList>
            <person name="Chen-Liaw A."/>
        </authorList>
    </citation>
    <scope>NUCLEOTIDE SEQUENCE</scope>
    <source>
        <strain evidence="4">RTP21484st1_B7_RTP21484_190118</strain>
    </source>
</reference>
<keyword evidence="1" id="KW-0175">Coiled coil</keyword>
<protein>
    <submittedName>
        <fullName evidence="4">Phage tail tape measure protein</fullName>
    </submittedName>
</protein>
<proteinExistence type="predicted"/>
<feature type="domain" description="Phage tail tape measure protein" evidence="3">
    <location>
        <begin position="199"/>
        <end position="373"/>
    </location>
</feature>
<feature type="compositionally biased region" description="Basic and acidic residues" evidence="2">
    <location>
        <begin position="983"/>
        <end position="994"/>
    </location>
</feature>
<feature type="region of interest" description="Disordered" evidence="2">
    <location>
        <begin position="764"/>
        <end position="790"/>
    </location>
</feature>
<sequence length="1329" mass="147261">MAGTEQTRIEILLDGRQASDQLKDLSKNAATLRIELAKAYQANDAGKVAETEWELNKLNTRMKQLRKETVDVQAVLNNLSGATMSDLRQSIASVDTRLNSKNIKRNSEEWNKLTEVKRTLIAEQKKLRQEMGATDGAIRKQRLSVADWIVSLGIVQRAFNGVKNFLRESLYSFNAFEKSVKGLSSLTGLTGSELDYLSDHAKKLSTSTLEGGIIIRQSATEIADAYKMIGSQRPELLRNKEALNQVTQEAIILSEAAEMELQPASKALTNSLNQFNASADQSRRFINVLAAGSQAGAGDINYLSQAIEKSGTTANLMGLEFEQLVALIETAAPKFSEAAVAGNSIDKVLMEMKAKQIGYRDGVFDVNAALDELAGRFAKGELAADIFGKEHAKMVEVLVDGREELKRYQEAVTGTNKAIEQAATNTDTNDARLKQQQNRLEQLRIELGEKLTPLVGAFTSGTASLIQVLIPMVEIIGKYKTTVGLLTIALAGVAMKEKILHGIELLRNVVGKESVLVGRARILSMNSHIAALKLQTLVTGSATMAEKRHIVAIRQKITAMKTANAALAKTPWGLLATGASMAIGLIIDLIKNTNKLSESQKRLNEIDQQYTGNLREQTGQMEMLMVQIRKTNPGTEERIKLVDRLNELIPNVVDKQTLYGASLQDLKKYEAEYRTELEKRIRMQANEAKYTELVQQQMEAEEELLKAHQALARSESELNKANTIGSGEYFITATRTVEKARERVEELERELQNIQALKDKIDFTSAGSDDNHSASDSGSVIKPGSDIRKNETGKALENQQKYREEILFQAKSALEQEDQLYEERLKKAGLFGKKQIALNSEDAGILQALEKEHQAKILQITLNAEKQKQQQLSQAVKKELDTKKADYERELTELRIRHNEALADETLTAGERKDLQEKHRQEERELTIRHTRDLIAVIQQILNSTEIDGIDLAGNIFTPEEKEKLEAEVLKAREMLSGLYAEASEKKEGGETDAKQPAGLPKADVDILGMTPEMWETFFTNLEQGKYGIEEMQAAANALMSVWGTVNDFMAAKEKKQLQQYEKNTKAKKAALDKQLDAGKISQEQYNARVSQLDAELNAKKAEIENKQAKRQKTMAIADVIKNTALAIMSIWAQVPKFDFGATAGILTAMVSALGAAQLAIIAAQPLPGAESGGFIDVVRSQDGRHFKAKDDPDRRGYIDRPTVITGESGREFVVNDEAVSNPTVKSVLDVIDAAQQNGTVGRLDLTRYIPQYSGKARGGSLSENTGAETTGILREIYDPEFKRLLQANLEMMKALKEKKIEIPWYGKGGIDEKMKKATKYERQISTRS</sequence>
<evidence type="ECO:0000313" key="4">
    <source>
        <dbReference type="EMBL" id="MDB9224901.1"/>
    </source>
</evidence>
<comment type="caution">
    <text evidence="4">The sequence shown here is derived from an EMBL/GenBank/DDBJ whole genome shotgun (WGS) entry which is preliminary data.</text>
</comment>
<feature type="coiled-coil region" evidence="1">
    <location>
        <begin position="666"/>
        <end position="764"/>
    </location>
</feature>
<feature type="coiled-coil region" evidence="1">
    <location>
        <begin position="1051"/>
        <end position="1119"/>
    </location>
</feature>
<feature type="coiled-coil region" evidence="1">
    <location>
        <begin position="877"/>
        <end position="904"/>
    </location>
</feature>
<dbReference type="Proteomes" id="UP001212263">
    <property type="component" value="Unassembled WGS sequence"/>
</dbReference>
<dbReference type="InterPro" id="IPR010090">
    <property type="entry name" value="Phage_tape_meas"/>
</dbReference>
<gene>
    <name evidence="4" type="ORF">PN645_18155</name>
</gene>
<dbReference type="EMBL" id="JAQMRD010000034">
    <property type="protein sequence ID" value="MDB9224901.1"/>
    <property type="molecule type" value="Genomic_DNA"/>
</dbReference>
<evidence type="ECO:0000259" key="3">
    <source>
        <dbReference type="Pfam" id="PF10145"/>
    </source>
</evidence>
<dbReference type="Pfam" id="PF10145">
    <property type="entry name" value="PhageMin_Tail"/>
    <property type="match status" value="1"/>
</dbReference>
<evidence type="ECO:0000313" key="5">
    <source>
        <dbReference type="Proteomes" id="UP001212263"/>
    </source>
</evidence>